<dbReference type="EMBL" id="BHXQ01000003">
    <property type="protein sequence ID" value="GCC51634.1"/>
    <property type="molecule type" value="Genomic_DNA"/>
</dbReference>
<dbReference type="PANTHER" id="PTHR42535:SF2">
    <property type="entry name" value="CHROMOSOME UNDETERMINED SCAFFOLD_146, WHOLE GENOME SHOTGUN SEQUENCE"/>
    <property type="match status" value="1"/>
</dbReference>
<dbReference type="SUPFAM" id="SSF49899">
    <property type="entry name" value="Concanavalin A-like lectins/glucanases"/>
    <property type="match status" value="1"/>
</dbReference>
<dbReference type="Gene3D" id="2.60.120.200">
    <property type="match status" value="1"/>
</dbReference>
<dbReference type="SMART" id="SM00560">
    <property type="entry name" value="LamGL"/>
    <property type="match status" value="1"/>
</dbReference>
<proteinExistence type="predicted"/>
<dbReference type="Pfam" id="PF13385">
    <property type="entry name" value="Laminin_G_3"/>
    <property type="match status" value="1"/>
</dbReference>
<dbReference type="InterPro" id="IPR013320">
    <property type="entry name" value="ConA-like_dom_sf"/>
</dbReference>
<keyword evidence="1" id="KW-0732">Signal</keyword>
<dbReference type="Proteomes" id="UP000288227">
    <property type="component" value="Unassembled WGS sequence"/>
</dbReference>
<keyword evidence="2" id="KW-1015">Disulfide bond</keyword>
<dbReference type="NCBIfam" id="TIGR04183">
    <property type="entry name" value="Por_Secre_tail"/>
    <property type="match status" value="1"/>
</dbReference>
<dbReference type="InterPro" id="IPR013783">
    <property type="entry name" value="Ig-like_fold"/>
</dbReference>
<name>A0A401U9W1_9BACT</name>
<evidence type="ECO:0000256" key="1">
    <source>
        <dbReference type="ARBA" id="ARBA00022729"/>
    </source>
</evidence>
<comment type="caution">
    <text evidence="4">The sequence shown here is derived from an EMBL/GenBank/DDBJ whole genome shotgun (WGS) entry which is preliminary data.</text>
</comment>
<dbReference type="GO" id="GO:0004553">
    <property type="term" value="F:hydrolase activity, hydrolyzing O-glycosyl compounds"/>
    <property type="evidence" value="ECO:0007669"/>
    <property type="project" value="UniProtKB-ARBA"/>
</dbReference>
<evidence type="ECO:0000313" key="4">
    <source>
        <dbReference type="EMBL" id="GCC51634.1"/>
    </source>
</evidence>
<evidence type="ECO:0000256" key="2">
    <source>
        <dbReference type="ARBA" id="ARBA00023157"/>
    </source>
</evidence>
<dbReference type="GO" id="GO:0005975">
    <property type="term" value="P:carbohydrate metabolic process"/>
    <property type="evidence" value="ECO:0007669"/>
    <property type="project" value="UniProtKB-ARBA"/>
</dbReference>
<dbReference type="InterPro" id="IPR026444">
    <property type="entry name" value="Secre_tail"/>
</dbReference>
<organism evidence="4 5">
    <name type="scientific">Chryseotalea sanaruensis</name>
    <dbReference type="NCBI Taxonomy" id="2482724"/>
    <lineage>
        <taxon>Bacteria</taxon>
        <taxon>Pseudomonadati</taxon>
        <taxon>Bacteroidota</taxon>
        <taxon>Cytophagia</taxon>
        <taxon>Cytophagales</taxon>
        <taxon>Chryseotaleaceae</taxon>
        <taxon>Chryseotalea</taxon>
    </lineage>
</organism>
<evidence type="ECO:0000259" key="3">
    <source>
        <dbReference type="SMART" id="SM00560"/>
    </source>
</evidence>
<reference evidence="4 5" key="1">
    <citation type="submission" date="2018-11" db="EMBL/GenBank/DDBJ databases">
        <title>Chryseotalea sanarue gen. nov., sp., nov., a member of the family Cytophagaceae, isolated from a brackish lake in Hamamatsu Japan.</title>
        <authorList>
            <person name="Maejima Y."/>
            <person name="Iino T."/>
            <person name="Muraguchi Y."/>
            <person name="Fukuda K."/>
            <person name="Ohkuma M."/>
            <person name="Moriuchi R."/>
            <person name="Dohra H."/>
            <person name="Kimbara K."/>
            <person name="Shintani M."/>
        </authorList>
    </citation>
    <scope>NUCLEOTIDE SEQUENCE [LARGE SCALE GENOMIC DNA]</scope>
    <source>
        <strain evidence="4 5">Ys</strain>
    </source>
</reference>
<dbReference type="AlphaFoldDB" id="A0A401U9W1"/>
<dbReference type="PANTHER" id="PTHR42535">
    <property type="entry name" value="OOKINETE PROTEIN, PUTATIVE-RELATED"/>
    <property type="match status" value="1"/>
</dbReference>
<protein>
    <submittedName>
        <fullName evidence="4">T9SS C-terminal target domain-containing protein</fullName>
    </submittedName>
</protein>
<sequence length="1045" mass="116314">MFELPGVIFHFFNIITMHAKVILFICLLFSIKVYAQPGQINIARIEQMPNMPLSYNMRDWKKVAADYDALVFSTSATGQHLPLVSFKNEGINYPSLSPVLLQTYVGTNSANQAEAINIIPAIVGASLMGINKQNQNGINWVEKTKDFFNKTNNQNVYLNGYNTTTGNDWWYDVMPNIFFYQLYSQYPSTTDYDQQFISVADQWLRAVKTMGGNATPWSVPDMNYRAWNLITMTGNTQGVKEPEAAGGIAWLLYNAYQTTSNREYLYGAQQSLEFLTNLNSNPSYELQLPYGVLAAAKMNAELNTHYDVEKMLSWCFNRGPLRGWGSIVGTWNGNSVDGLIGEANDNGNDYAFAMNGFQQAAALAPVIRYDKRFARSLSKWILNVANASRLFYPAYLPPASQDDYSWSNTNDPESCIAYEALKEVWEGKPLYGTGDAKRSGWAATNLALYGSSHVGYLAAIVEETDVAGILLIDLTKTDFFSTSTLKSYALYNPHNTMHQVSLTLPAGSFTVYDAITESVLATNATGTVVIDIEADQVKLLTFVPTEIALEEKNGKLFANDEVVDHHYGYDYTTKMRIKALSTNNTTVEFNEALSFFVTTENIPVEAAYNWHYDDELISSENTSELDFIIPAVAGIKKLRLEIMADGITIRDSLLLKVVENIPEPPVASAILPEQKIFTVSASEIFQCLATDDDTEVLTYEWSVNGGTLSNQNSASVNWQLPATEGIFTIICVVTDQDLLTTQISKDVLVKSVDVEDTSALAYFPLDGNTLDYSGNGFHATASGVTLTDDARSESDKAYLFNAGDDIIFVPADSRLNFQDKVTASLWVYLQSVPEEVFLLSHGSWEQRWKVSITPDKYLRWTIKTSTGTKDLDSSSPLQLGRFYHITVAYTGFSMEVYVDGILDTFTAHIGAIAQTNKSLTFGRKEEGESNYFLRGILDEVRLYQAALSPQVIQQLPEMWTPVTAIDEQSITLTVFPNPAKTIFYVLGASLNSSFNLTDLNGNFISIESKLIDDKFAITLPQLSTGMYLLKVNTGEQLKTIKLLIQ</sequence>
<dbReference type="InterPro" id="IPR006558">
    <property type="entry name" value="LamG-like"/>
</dbReference>
<dbReference type="Gene3D" id="2.60.40.10">
    <property type="entry name" value="Immunoglobulins"/>
    <property type="match status" value="1"/>
</dbReference>
<evidence type="ECO:0000313" key="5">
    <source>
        <dbReference type="Proteomes" id="UP000288227"/>
    </source>
</evidence>
<accession>A0A401U9W1</accession>
<dbReference type="InterPro" id="IPR035986">
    <property type="entry name" value="PKD_dom_sf"/>
</dbReference>
<gene>
    <name evidence="4" type="ORF">SanaruYs_18620</name>
</gene>
<dbReference type="Pfam" id="PF18962">
    <property type="entry name" value="Por_Secre_tail"/>
    <property type="match status" value="1"/>
</dbReference>
<feature type="domain" description="LamG-like jellyroll fold" evidence="3">
    <location>
        <begin position="819"/>
        <end position="950"/>
    </location>
</feature>
<dbReference type="SUPFAM" id="SSF49299">
    <property type="entry name" value="PKD domain"/>
    <property type="match status" value="1"/>
</dbReference>
<keyword evidence="5" id="KW-1185">Reference proteome</keyword>